<keyword evidence="3" id="KW-1185">Reference proteome</keyword>
<accession>A0A7J6MUH8</accession>
<feature type="signal peptide" evidence="1">
    <location>
        <begin position="1"/>
        <end position="19"/>
    </location>
</feature>
<comment type="caution">
    <text evidence="2">The sequence shown here is derived from an EMBL/GenBank/DDBJ whole genome shotgun (WGS) entry which is preliminary data.</text>
</comment>
<feature type="chain" id="PRO_5029903619" evidence="1">
    <location>
        <begin position="20"/>
        <end position="1073"/>
    </location>
</feature>
<reference evidence="2 3" key="1">
    <citation type="submission" date="2020-04" db="EMBL/GenBank/DDBJ databases">
        <title>Perkinsus chesapeaki whole genome sequence.</title>
        <authorList>
            <person name="Bogema D.R."/>
        </authorList>
    </citation>
    <scope>NUCLEOTIDE SEQUENCE [LARGE SCALE GENOMIC DNA]</scope>
    <source>
        <strain evidence="2">ATCC PRA-425</strain>
    </source>
</reference>
<sequence length="1073" mass="120764">MGPEMVFFFLVLQTSVVETSRIRFIVNVTTYLDLGIKDHRKDATPCWLSSARNTEGLTLPGMDYKTISMIQEVTVEDGARYTVTAMPNYPYQYFMTTETSNHTRLEQLFGNEAVLVSTGGPEADVVNMKADWSKEALLGDGWVYDTNVTFDNRNLKRWTKTVEEFDNESSFNHSALCHSGVGPNRWYLLTDENDHPVRSDAINTCKEQLHQTAEFSKFEVGVSLASSAFTTKEDIFYRYDISPARKLRDSAERLAPPVGRLYLNKAVPHPTSETHLGYVKGWEGSDWLSNKQLRGEKKDRINYFTVEEGTASYSYFYADHQRQLVELVKFMFPTTCRDKRTGYSFCLYIEVTDVMRGMRDLSVNAGFSIVDVTKPNIEVTLRLFFQGTFDSENHLFDVILGLQAQGCAIVWQLGEGIALYAAVCIDGRARVEHPESPNRVIDVRIAMSLTFGVSMPVIGDLADITLQGALTATIDKNISATASIMLIKSLLVAGVGLGISVTGMTSNLDMKTWDWSIGFDLLCWVNVLFWKHTWMLQTSVVESSRIRFIVNVTTYLDLGIKDHRKDATPCWLSSARNTEGLTLPGMDYKTISMIQEVTVEDGARYTVTAMPNYPYQYFMTTETSNHTRLEQLFGNEAILVSTGGPEADVVNMKADWSKEALLGDGWVYETNVTFDNRNLKRWTKTVEEFDNESGFNHSALCHSGVGPNRWYLLTDENDHPVRSDAINTCKEQLHQTAEFSKFEVGVSLASSAFTTKEDIFYRYDISPARKLRDSAERLAPPVGRLYLNKAVPHPTSETHLGYVKGWEGSDWLSNRQLRGEKKDRINYFTVEEGTASYSYFYADHQRQLVELVKFMFPTTCRDKPTGYSFCLYIEVTDVIRGMRDLSVNAGFSIVDVAKPNIEVTLRLFFQGAFDSENHLFDLVLGLQAQGCAIVWQLGEGIALYAAVCIDGRARVEHPESPNRVIDVRIAMSLTVGVSMPVIGDLADITLQGALTATIDKNISATASVMLIKSLLVAGVGLGISVTGMTSNLDMKTWDWSMGFDLLCWVNVLFWKHTWSKTYKIFDTGPIHMR</sequence>
<organism evidence="2 3">
    <name type="scientific">Perkinsus chesapeaki</name>
    <name type="common">Clam parasite</name>
    <name type="synonym">Perkinsus andrewsi</name>
    <dbReference type="NCBI Taxonomy" id="330153"/>
    <lineage>
        <taxon>Eukaryota</taxon>
        <taxon>Sar</taxon>
        <taxon>Alveolata</taxon>
        <taxon>Perkinsozoa</taxon>
        <taxon>Perkinsea</taxon>
        <taxon>Perkinsida</taxon>
        <taxon>Perkinsidae</taxon>
        <taxon>Perkinsus</taxon>
    </lineage>
</organism>
<evidence type="ECO:0000313" key="2">
    <source>
        <dbReference type="EMBL" id="KAF4675086.1"/>
    </source>
</evidence>
<proteinExistence type="predicted"/>
<keyword evidence="1" id="KW-0732">Signal</keyword>
<protein>
    <submittedName>
        <fullName evidence="2">Uncharacterized protein</fullName>
    </submittedName>
</protein>
<dbReference type="InterPro" id="IPR046628">
    <property type="entry name" value="DUF6740"/>
</dbReference>
<evidence type="ECO:0000256" key="1">
    <source>
        <dbReference type="SAM" id="SignalP"/>
    </source>
</evidence>
<name>A0A7J6MUH8_PERCH</name>
<gene>
    <name evidence="2" type="ORF">FOL47_008261</name>
</gene>
<dbReference type="AlphaFoldDB" id="A0A7J6MUH8"/>
<dbReference type="Pfam" id="PF20525">
    <property type="entry name" value="DUF6740"/>
    <property type="match status" value="2"/>
</dbReference>
<evidence type="ECO:0000313" key="3">
    <source>
        <dbReference type="Proteomes" id="UP000591131"/>
    </source>
</evidence>
<dbReference type="Proteomes" id="UP000591131">
    <property type="component" value="Unassembled WGS sequence"/>
</dbReference>
<dbReference type="EMBL" id="JAAPAO010000052">
    <property type="protein sequence ID" value="KAF4675086.1"/>
    <property type="molecule type" value="Genomic_DNA"/>
</dbReference>